<name>X6LVB8_RETFI</name>
<protein>
    <submittedName>
        <fullName evidence="1">Uncharacterized protein</fullName>
    </submittedName>
</protein>
<evidence type="ECO:0000313" key="1">
    <source>
        <dbReference type="EMBL" id="ETO05092.1"/>
    </source>
</evidence>
<sequence>MYICTYIAFACLVENKKTMDVKRLLVGDVVEFVVDKDKGTTTNRNYQRAAVVTAPGGRPFCTHQSSYGVYLSTRLDLAKPQSSLHDCPSTGHDERFNGWITSFDYNTKEGTIEVSFCFHFLFLFFCCFSLEPNNNNNNNDYYYYYNRLKPLLARGTMKFISTYKMQF</sequence>
<dbReference type="AlphaFoldDB" id="X6LVB8"/>
<proteinExistence type="predicted"/>
<accession>X6LVB8</accession>
<dbReference type="EMBL" id="ASPP01028549">
    <property type="protein sequence ID" value="ETO05092.1"/>
    <property type="molecule type" value="Genomic_DNA"/>
</dbReference>
<organism evidence="1 2">
    <name type="scientific">Reticulomyxa filosa</name>
    <dbReference type="NCBI Taxonomy" id="46433"/>
    <lineage>
        <taxon>Eukaryota</taxon>
        <taxon>Sar</taxon>
        <taxon>Rhizaria</taxon>
        <taxon>Retaria</taxon>
        <taxon>Foraminifera</taxon>
        <taxon>Monothalamids</taxon>
        <taxon>Reticulomyxidae</taxon>
        <taxon>Reticulomyxa</taxon>
    </lineage>
</organism>
<reference evidence="1 2" key="1">
    <citation type="journal article" date="2013" name="Curr. Biol.">
        <title>The Genome of the Foraminiferan Reticulomyxa filosa.</title>
        <authorList>
            <person name="Glockner G."/>
            <person name="Hulsmann N."/>
            <person name="Schleicher M."/>
            <person name="Noegel A.A."/>
            <person name="Eichinger L."/>
            <person name="Gallinger C."/>
            <person name="Pawlowski J."/>
            <person name="Sierra R."/>
            <person name="Euteneuer U."/>
            <person name="Pillet L."/>
            <person name="Moustafa A."/>
            <person name="Platzer M."/>
            <person name="Groth M."/>
            <person name="Szafranski K."/>
            <person name="Schliwa M."/>
        </authorList>
    </citation>
    <scope>NUCLEOTIDE SEQUENCE [LARGE SCALE GENOMIC DNA]</scope>
</reference>
<comment type="caution">
    <text evidence="1">The sequence shown here is derived from an EMBL/GenBank/DDBJ whole genome shotgun (WGS) entry which is preliminary data.</text>
</comment>
<dbReference type="Proteomes" id="UP000023152">
    <property type="component" value="Unassembled WGS sequence"/>
</dbReference>
<evidence type="ECO:0000313" key="2">
    <source>
        <dbReference type="Proteomes" id="UP000023152"/>
    </source>
</evidence>
<gene>
    <name evidence="1" type="ORF">RFI_32306</name>
</gene>
<keyword evidence="2" id="KW-1185">Reference proteome</keyword>